<evidence type="ECO:0000313" key="2">
    <source>
        <dbReference type="Proteomes" id="UP000298030"/>
    </source>
</evidence>
<evidence type="ECO:0000313" key="1">
    <source>
        <dbReference type="EMBL" id="TEB37915.1"/>
    </source>
</evidence>
<evidence type="ECO:0008006" key="3">
    <source>
        <dbReference type="Google" id="ProtNLM"/>
    </source>
</evidence>
<sequence length="177" mass="19237">MGETQSRPKAEPLNEVVPNDVWLEIADLSEPPALLALGMTSKRLRELLHTTSVWSSVLRTVYRQRNISEASYPVHLMSVVEMQRAATAPYRVEKILVASAKRTGVETAHHINKLNSSAVYPIASLGAVDLSLTHLVPGGRLFVVAERDAVSVWDIGLAGSPLLASPQRMTRCTVCAG</sequence>
<accession>A0A4Y7TUQ9</accession>
<keyword evidence="2" id="KW-1185">Reference proteome</keyword>
<organism evidence="1 2">
    <name type="scientific">Coprinellus micaceus</name>
    <name type="common">Glistening ink-cap mushroom</name>
    <name type="synonym">Coprinus micaceus</name>
    <dbReference type="NCBI Taxonomy" id="71717"/>
    <lineage>
        <taxon>Eukaryota</taxon>
        <taxon>Fungi</taxon>
        <taxon>Dikarya</taxon>
        <taxon>Basidiomycota</taxon>
        <taxon>Agaricomycotina</taxon>
        <taxon>Agaricomycetes</taxon>
        <taxon>Agaricomycetidae</taxon>
        <taxon>Agaricales</taxon>
        <taxon>Agaricineae</taxon>
        <taxon>Psathyrellaceae</taxon>
        <taxon>Coprinellus</taxon>
    </lineage>
</organism>
<reference evidence="1 2" key="1">
    <citation type="journal article" date="2019" name="Nat. Ecol. Evol.">
        <title>Megaphylogeny resolves global patterns of mushroom evolution.</title>
        <authorList>
            <person name="Varga T."/>
            <person name="Krizsan K."/>
            <person name="Foldi C."/>
            <person name="Dima B."/>
            <person name="Sanchez-Garcia M."/>
            <person name="Sanchez-Ramirez S."/>
            <person name="Szollosi G.J."/>
            <person name="Szarkandi J.G."/>
            <person name="Papp V."/>
            <person name="Albert L."/>
            <person name="Andreopoulos W."/>
            <person name="Angelini C."/>
            <person name="Antonin V."/>
            <person name="Barry K.W."/>
            <person name="Bougher N.L."/>
            <person name="Buchanan P."/>
            <person name="Buyck B."/>
            <person name="Bense V."/>
            <person name="Catcheside P."/>
            <person name="Chovatia M."/>
            <person name="Cooper J."/>
            <person name="Damon W."/>
            <person name="Desjardin D."/>
            <person name="Finy P."/>
            <person name="Geml J."/>
            <person name="Haridas S."/>
            <person name="Hughes K."/>
            <person name="Justo A."/>
            <person name="Karasinski D."/>
            <person name="Kautmanova I."/>
            <person name="Kiss B."/>
            <person name="Kocsube S."/>
            <person name="Kotiranta H."/>
            <person name="LaButti K.M."/>
            <person name="Lechner B.E."/>
            <person name="Liimatainen K."/>
            <person name="Lipzen A."/>
            <person name="Lukacs Z."/>
            <person name="Mihaltcheva S."/>
            <person name="Morgado L.N."/>
            <person name="Niskanen T."/>
            <person name="Noordeloos M.E."/>
            <person name="Ohm R.A."/>
            <person name="Ortiz-Santana B."/>
            <person name="Ovrebo C."/>
            <person name="Racz N."/>
            <person name="Riley R."/>
            <person name="Savchenko A."/>
            <person name="Shiryaev A."/>
            <person name="Soop K."/>
            <person name="Spirin V."/>
            <person name="Szebenyi C."/>
            <person name="Tomsovsky M."/>
            <person name="Tulloss R.E."/>
            <person name="Uehling J."/>
            <person name="Grigoriev I.V."/>
            <person name="Vagvolgyi C."/>
            <person name="Papp T."/>
            <person name="Martin F.M."/>
            <person name="Miettinen O."/>
            <person name="Hibbett D.S."/>
            <person name="Nagy L.G."/>
        </authorList>
    </citation>
    <scope>NUCLEOTIDE SEQUENCE [LARGE SCALE GENOMIC DNA]</scope>
    <source>
        <strain evidence="1 2">FP101781</strain>
    </source>
</reference>
<comment type="caution">
    <text evidence="1">The sequence shown here is derived from an EMBL/GenBank/DDBJ whole genome shotgun (WGS) entry which is preliminary data.</text>
</comment>
<protein>
    <recommendedName>
        <fullName evidence="3">F-box domain-containing protein</fullName>
    </recommendedName>
</protein>
<gene>
    <name evidence="1" type="ORF">FA13DRAFT_711469</name>
</gene>
<dbReference type="InterPro" id="IPR036047">
    <property type="entry name" value="F-box-like_dom_sf"/>
</dbReference>
<dbReference type="EMBL" id="QPFP01000003">
    <property type="protein sequence ID" value="TEB37915.1"/>
    <property type="molecule type" value="Genomic_DNA"/>
</dbReference>
<dbReference type="Proteomes" id="UP000298030">
    <property type="component" value="Unassembled WGS sequence"/>
</dbReference>
<proteinExistence type="predicted"/>
<name>A0A4Y7TUQ9_COPMI</name>
<dbReference type="AlphaFoldDB" id="A0A4Y7TUQ9"/>
<dbReference type="OrthoDB" id="2688364at2759"/>
<dbReference type="SUPFAM" id="SSF81383">
    <property type="entry name" value="F-box domain"/>
    <property type="match status" value="1"/>
</dbReference>